<dbReference type="RefSeq" id="WP_092724572.1">
    <property type="nucleotide sequence ID" value="NZ_FNNO01000011.1"/>
</dbReference>
<accession>A0A8X8IGT6</accession>
<comment type="caution">
    <text evidence="2">The sequence shown here is derived from an EMBL/GenBank/DDBJ whole genome shotgun (WGS) entry which is preliminary data.</text>
</comment>
<protein>
    <recommendedName>
        <fullName evidence="4">Tetratricopeptide repeat-containing protein</fullName>
    </recommendedName>
</protein>
<gene>
    <name evidence="2" type="ORF">SAMN05444410_11199</name>
</gene>
<organism evidence="2 3">
    <name type="scientific">Hydrobacter penzbergensis</name>
    <dbReference type="NCBI Taxonomy" id="1235997"/>
    <lineage>
        <taxon>Bacteria</taxon>
        <taxon>Pseudomonadati</taxon>
        <taxon>Bacteroidota</taxon>
        <taxon>Chitinophagia</taxon>
        <taxon>Chitinophagales</taxon>
        <taxon>Chitinophagaceae</taxon>
        <taxon>Hydrobacter</taxon>
    </lineage>
</organism>
<evidence type="ECO:0000313" key="2">
    <source>
        <dbReference type="EMBL" id="SDX23935.1"/>
    </source>
</evidence>
<name>A0A8X8IGT6_9BACT</name>
<dbReference type="Gene3D" id="1.25.40.10">
    <property type="entry name" value="Tetratricopeptide repeat domain"/>
    <property type="match status" value="1"/>
</dbReference>
<keyword evidence="3" id="KW-1185">Reference proteome</keyword>
<evidence type="ECO:0000256" key="1">
    <source>
        <dbReference type="SAM" id="SignalP"/>
    </source>
</evidence>
<dbReference type="SUPFAM" id="SSF48452">
    <property type="entry name" value="TPR-like"/>
    <property type="match status" value="1"/>
</dbReference>
<dbReference type="Proteomes" id="UP000198711">
    <property type="component" value="Unassembled WGS sequence"/>
</dbReference>
<proteinExistence type="predicted"/>
<reference evidence="2 3" key="1">
    <citation type="submission" date="2016-10" db="EMBL/GenBank/DDBJ databases">
        <authorList>
            <person name="Varghese N."/>
            <person name="Submissions S."/>
        </authorList>
    </citation>
    <scope>NUCLEOTIDE SEQUENCE [LARGE SCALE GENOMIC DNA]</scope>
    <source>
        <strain evidence="2 3">DSM 25353</strain>
    </source>
</reference>
<dbReference type="AlphaFoldDB" id="A0A8X8IGT6"/>
<feature type="chain" id="PRO_5036485958" description="Tetratricopeptide repeat-containing protein" evidence="1">
    <location>
        <begin position="20"/>
        <end position="457"/>
    </location>
</feature>
<sequence>MKKLLFVSLLAASVQLATAQDLKKVENNMVLNRVEDAKTEIDKVLADPKNASKPEVLYWKAKIYAALYKDAKLSEKFPSIDQDVKDAMQKYIAADPSFAVTKSKGADFFFDVYSASFQKGVKLFNEKKWNDAANYFETAITYIDEIIKNKWTNSSIAFDTTSLLYAGYSLQNANKLDGAAKYYGKLADNKVKGEGYIEVYRFLVVYYTNTNNKAEFDKYLALAKEVYPKEMPWDEFEMDFIDKNYDLAKKTAMYDKDDAAGTMTEKQYLQFGDLFVNVKNKEKGHLDSAQMAVYTLKAADAFKKAFAKNPSQSLAAFNVGIIYYTIFGEYDDQYSANIRTMRQLNSNKPVEKDPKKKAAAEAALKQQMDPLKKANADLEKPLFDNIDASIEWLTKSYNILKGKQDKTAVEKSVINKSVDFLANLYGYKRDKVRGKDAKAYDTYDAKYKEFDALHGKF</sequence>
<evidence type="ECO:0000313" key="3">
    <source>
        <dbReference type="Proteomes" id="UP000198711"/>
    </source>
</evidence>
<dbReference type="InterPro" id="IPR011990">
    <property type="entry name" value="TPR-like_helical_dom_sf"/>
</dbReference>
<feature type="signal peptide" evidence="1">
    <location>
        <begin position="1"/>
        <end position="19"/>
    </location>
</feature>
<evidence type="ECO:0008006" key="4">
    <source>
        <dbReference type="Google" id="ProtNLM"/>
    </source>
</evidence>
<dbReference type="EMBL" id="FNNO01000011">
    <property type="protein sequence ID" value="SDX23935.1"/>
    <property type="molecule type" value="Genomic_DNA"/>
</dbReference>
<keyword evidence="1" id="KW-0732">Signal</keyword>